<dbReference type="EMBL" id="KN817578">
    <property type="protein sequence ID" value="KJA19398.1"/>
    <property type="molecule type" value="Genomic_DNA"/>
</dbReference>
<evidence type="ECO:0000313" key="3">
    <source>
        <dbReference type="Proteomes" id="UP000054270"/>
    </source>
</evidence>
<dbReference type="Proteomes" id="UP000054270">
    <property type="component" value="Unassembled WGS sequence"/>
</dbReference>
<protein>
    <submittedName>
        <fullName evidence="2">Uncharacterized protein</fullName>
    </submittedName>
</protein>
<keyword evidence="3" id="KW-1185">Reference proteome</keyword>
<evidence type="ECO:0000256" key="1">
    <source>
        <dbReference type="SAM" id="MobiDB-lite"/>
    </source>
</evidence>
<gene>
    <name evidence="2" type="ORF">HYPSUDRAFT_204615</name>
</gene>
<feature type="region of interest" description="Disordered" evidence="1">
    <location>
        <begin position="210"/>
        <end position="229"/>
    </location>
</feature>
<accession>A0A0D2M800</accession>
<reference evidence="3" key="1">
    <citation type="submission" date="2014-04" db="EMBL/GenBank/DDBJ databases">
        <title>Evolutionary Origins and Diversification of the Mycorrhizal Mutualists.</title>
        <authorList>
            <consortium name="DOE Joint Genome Institute"/>
            <consortium name="Mycorrhizal Genomics Consortium"/>
            <person name="Kohler A."/>
            <person name="Kuo A."/>
            <person name="Nagy L.G."/>
            <person name="Floudas D."/>
            <person name="Copeland A."/>
            <person name="Barry K.W."/>
            <person name="Cichocki N."/>
            <person name="Veneault-Fourrey C."/>
            <person name="LaButti K."/>
            <person name="Lindquist E.A."/>
            <person name="Lipzen A."/>
            <person name="Lundell T."/>
            <person name="Morin E."/>
            <person name="Murat C."/>
            <person name="Riley R."/>
            <person name="Ohm R."/>
            <person name="Sun H."/>
            <person name="Tunlid A."/>
            <person name="Henrissat B."/>
            <person name="Grigoriev I.V."/>
            <person name="Hibbett D.S."/>
            <person name="Martin F."/>
        </authorList>
    </citation>
    <scope>NUCLEOTIDE SEQUENCE [LARGE SCALE GENOMIC DNA]</scope>
    <source>
        <strain evidence="3">FD-334 SS-4</strain>
    </source>
</reference>
<organism evidence="2 3">
    <name type="scientific">Hypholoma sublateritium (strain FD-334 SS-4)</name>
    <dbReference type="NCBI Taxonomy" id="945553"/>
    <lineage>
        <taxon>Eukaryota</taxon>
        <taxon>Fungi</taxon>
        <taxon>Dikarya</taxon>
        <taxon>Basidiomycota</taxon>
        <taxon>Agaricomycotina</taxon>
        <taxon>Agaricomycetes</taxon>
        <taxon>Agaricomycetidae</taxon>
        <taxon>Agaricales</taxon>
        <taxon>Agaricineae</taxon>
        <taxon>Strophariaceae</taxon>
        <taxon>Hypholoma</taxon>
    </lineage>
</organism>
<feature type="compositionally biased region" description="Polar residues" evidence="1">
    <location>
        <begin position="210"/>
        <end position="225"/>
    </location>
</feature>
<sequence>MGASTPSSQCCGGSSRTRVDMARLSAESSAVFQTVRAAAHIAPLALEDICGRSGVRRLRLSLPACMVPTDVGAVRRGRHPVPTPWRPRCSAPSSSWNARLAPSLTAPAHLRLAADVVRCAQSGTLSAVEMAGSREGALCAIGASLPGMRTPVPALEDEAWFSALSAVNKSHPQRRRPSVARVLEEGSSIGAGTSCQMRLLSSSAGAPLVRSSSTANNLKTGATSAHSRRIHHDPAQSIGGIDDGAAVRCTQRLAPRRRRTTAPVHMPDRSLALAHLPAYSAVQPDGLRALLSHVVGWWRVSLQPIHYPLSPRTSDRDVCDSVRSPWDEGREGLAIVPKAKALMRALKCCSKGLDEDEGEDEGEWRSRCVTWAAYGFRYLKDRRTGMTRKSVAWEW</sequence>
<dbReference type="AlphaFoldDB" id="A0A0D2M800"/>
<evidence type="ECO:0000313" key="2">
    <source>
        <dbReference type="EMBL" id="KJA19398.1"/>
    </source>
</evidence>
<proteinExistence type="predicted"/>
<name>A0A0D2M800_HYPSF</name>